<keyword evidence="1" id="KW-0479">Metal-binding</keyword>
<dbReference type="PROSITE" id="PS50157">
    <property type="entry name" value="ZINC_FINGER_C2H2_2"/>
    <property type="match status" value="1"/>
</dbReference>
<keyword evidence="1" id="KW-0862">Zinc</keyword>
<dbReference type="GO" id="GO:0008270">
    <property type="term" value="F:zinc ion binding"/>
    <property type="evidence" value="ECO:0007669"/>
    <property type="project" value="UniProtKB-KW"/>
</dbReference>
<keyword evidence="1" id="KW-0863">Zinc-finger</keyword>
<dbReference type="Pfam" id="PF13909">
    <property type="entry name" value="zf-H2C2_5"/>
    <property type="match status" value="1"/>
</dbReference>
<feature type="domain" description="C2H2-type" evidence="2">
    <location>
        <begin position="129"/>
        <end position="156"/>
    </location>
</feature>
<accession>A0A7R9PGH0</accession>
<proteinExistence type="predicted"/>
<dbReference type="EMBL" id="OE839135">
    <property type="protein sequence ID" value="CAD7585735.1"/>
    <property type="molecule type" value="Genomic_DNA"/>
</dbReference>
<dbReference type="InterPro" id="IPR013087">
    <property type="entry name" value="Znf_C2H2_type"/>
</dbReference>
<dbReference type="SMART" id="SM00355">
    <property type="entry name" value="ZnF_C2H2"/>
    <property type="match status" value="2"/>
</dbReference>
<organism evidence="3">
    <name type="scientific">Timema genevievae</name>
    <name type="common">Walking stick</name>
    <dbReference type="NCBI Taxonomy" id="629358"/>
    <lineage>
        <taxon>Eukaryota</taxon>
        <taxon>Metazoa</taxon>
        <taxon>Ecdysozoa</taxon>
        <taxon>Arthropoda</taxon>
        <taxon>Hexapoda</taxon>
        <taxon>Insecta</taxon>
        <taxon>Pterygota</taxon>
        <taxon>Neoptera</taxon>
        <taxon>Polyneoptera</taxon>
        <taxon>Phasmatodea</taxon>
        <taxon>Timematodea</taxon>
        <taxon>Timematoidea</taxon>
        <taxon>Timematidae</taxon>
        <taxon>Timema</taxon>
    </lineage>
</organism>
<evidence type="ECO:0000313" key="3">
    <source>
        <dbReference type="EMBL" id="CAD7585735.1"/>
    </source>
</evidence>
<evidence type="ECO:0000256" key="1">
    <source>
        <dbReference type="PROSITE-ProRule" id="PRU00042"/>
    </source>
</evidence>
<dbReference type="SUPFAM" id="SSF57667">
    <property type="entry name" value="beta-beta-alpha zinc fingers"/>
    <property type="match status" value="1"/>
</dbReference>
<sequence length="192" mass="21664">MANAVGGLRVPLERVTGVPRWGVSVVYLPEVGLGSSLSGVSLGIGRYAPVKGEDVNVKTEFWNELIELLNACELGSEDHTLNITSEIHFSRKWYDPYETSSTAPFLNMDTSVWERSFNKGAAIVEPGNFPCTNCGKNYRWKRSLVTHMKLECGKEPSFQCFYCPFKSKLKGNLNKHMRVKHNFKPTVPRMPY</sequence>
<dbReference type="InterPro" id="IPR036236">
    <property type="entry name" value="Znf_C2H2_sf"/>
</dbReference>
<name>A0A7R9PGH0_TIMGE</name>
<reference evidence="3" key="1">
    <citation type="submission" date="2020-11" db="EMBL/GenBank/DDBJ databases">
        <authorList>
            <person name="Tran Van P."/>
        </authorList>
    </citation>
    <scope>NUCLEOTIDE SEQUENCE</scope>
</reference>
<dbReference type="AlphaFoldDB" id="A0A7R9PGH0"/>
<gene>
    <name evidence="3" type="ORF">TGEB3V08_LOCUS220</name>
</gene>
<protein>
    <recommendedName>
        <fullName evidence="2">C2H2-type domain-containing protein</fullName>
    </recommendedName>
</protein>
<evidence type="ECO:0000259" key="2">
    <source>
        <dbReference type="PROSITE" id="PS50157"/>
    </source>
</evidence>
<dbReference type="Gene3D" id="3.30.160.60">
    <property type="entry name" value="Classic Zinc Finger"/>
    <property type="match status" value="1"/>
</dbReference>